<gene>
    <name evidence="1" type="ORF">RFI_24607</name>
</gene>
<dbReference type="AlphaFoldDB" id="X6MFH1"/>
<dbReference type="Proteomes" id="UP000023152">
    <property type="component" value="Unassembled WGS sequence"/>
</dbReference>
<protein>
    <submittedName>
        <fullName evidence="1">Uncharacterized protein</fullName>
    </submittedName>
</protein>
<dbReference type="EMBL" id="ASPP01021093">
    <property type="protein sequence ID" value="ETO12768.1"/>
    <property type="molecule type" value="Genomic_DNA"/>
</dbReference>
<feature type="non-terminal residue" evidence="1">
    <location>
        <position position="1"/>
    </location>
</feature>
<keyword evidence="2" id="KW-1185">Reference proteome</keyword>
<sequence length="219" mass="25698">FCNFFSTIYKKVQGVLVFFNNTEKQVFKYCVCIFLTERYKIKKENLQCAFQRFSQFYWIVDGSEEDGLDWINGVFEIDFGLRMDDRLTYKEVNGTRVIYHYSGSAAGKEREPGRWILGTTETIGSDSGWAFRLSWSISPDDFNAGSFQNNAEPGFVWTIFTDEEWVEHEQLHFRCESVFGDHDPMHDFLFVTTLRIITFSCCGEYTYSFCKQERVANIL</sequence>
<evidence type="ECO:0000313" key="1">
    <source>
        <dbReference type="EMBL" id="ETO12768.1"/>
    </source>
</evidence>
<feature type="non-terminal residue" evidence="1">
    <location>
        <position position="219"/>
    </location>
</feature>
<evidence type="ECO:0000313" key="2">
    <source>
        <dbReference type="Proteomes" id="UP000023152"/>
    </source>
</evidence>
<organism evidence="1 2">
    <name type="scientific">Reticulomyxa filosa</name>
    <dbReference type="NCBI Taxonomy" id="46433"/>
    <lineage>
        <taxon>Eukaryota</taxon>
        <taxon>Sar</taxon>
        <taxon>Rhizaria</taxon>
        <taxon>Retaria</taxon>
        <taxon>Foraminifera</taxon>
        <taxon>Monothalamids</taxon>
        <taxon>Reticulomyxidae</taxon>
        <taxon>Reticulomyxa</taxon>
    </lineage>
</organism>
<accession>X6MFH1</accession>
<reference evidence="1 2" key="1">
    <citation type="journal article" date="2013" name="Curr. Biol.">
        <title>The Genome of the Foraminiferan Reticulomyxa filosa.</title>
        <authorList>
            <person name="Glockner G."/>
            <person name="Hulsmann N."/>
            <person name="Schleicher M."/>
            <person name="Noegel A.A."/>
            <person name="Eichinger L."/>
            <person name="Gallinger C."/>
            <person name="Pawlowski J."/>
            <person name="Sierra R."/>
            <person name="Euteneuer U."/>
            <person name="Pillet L."/>
            <person name="Moustafa A."/>
            <person name="Platzer M."/>
            <person name="Groth M."/>
            <person name="Szafranski K."/>
            <person name="Schliwa M."/>
        </authorList>
    </citation>
    <scope>NUCLEOTIDE SEQUENCE [LARGE SCALE GENOMIC DNA]</scope>
</reference>
<name>X6MFH1_RETFI</name>
<comment type="caution">
    <text evidence="1">The sequence shown here is derived from an EMBL/GenBank/DDBJ whole genome shotgun (WGS) entry which is preliminary data.</text>
</comment>
<proteinExistence type="predicted"/>